<evidence type="ECO:0000256" key="2">
    <source>
        <dbReference type="SAM" id="SignalP"/>
    </source>
</evidence>
<dbReference type="KEGG" id="ohi:H8790_12760"/>
<evidence type="ECO:0000313" key="4">
    <source>
        <dbReference type="Proteomes" id="UP000515960"/>
    </source>
</evidence>
<dbReference type="PROSITE" id="PS51257">
    <property type="entry name" value="PROKAR_LIPOPROTEIN"/>
    <property type="match status" value="1"/>
</dbReference>
<feature type="compositionally biased region" description="Polar residues" evidence="1">
    <location>
        <begin position="23"/>
        <end position="33"/>
    </location>
</feature>
<organism evidence="3 4">
    <name type="scientific">Oscillibacter hominis</name>
    <dbReference type="NCBI Taxonomy" id="2763056"/>
    <lineage>
        <taxon>Bacteria</taxon>
        <taxon>Bacillati</taxon>
        <taxon>Bacillota</taxon>
        <taxon>Clostridia</taxon>
        <taxon>Eubacteriales</taxon>
        <taxon>Oscillospiraceae</taxon>
        <taxon>Oscillibacter</taxon>
    </lineage>
</organism>
<keyword evidence="2" id="KW-0732">Signal</keyword>
<feature type="chain" id="PRO_5039298246" description="Lipoprotein" evidence="2">
    <location>
        <begin position="23"/>
        <end position="175"/>
    </location>
</feature>
<dbReference type="AlphaFoldDB" id="A0A7G9B410"/>
<name>A0A7G9B410_9FIRM</name>
<dbReference type="Proteomes" id="UP000515960">
    <property type="component" value="Chromosome"/>
</dbReference>
<evidence type="ECO:0000256" key="1">
    <source>
        <dbReference type="SAM" id="MobiDB-lite"/>
    </source>
</evidence>
<accession>A0A7G9B410</accession>
<gene>
    <name evidence="3" type="ORF">H8790_12760</name>
</gene>
<protein>
    <recommendedName>
        <fullName evidence="5">Lipoprotein</fullName>
    </recommendedName>
</protein>
<proteinExistence type="predicted"/>
<dbReference type="EMBL" id="CP060490">
    <property type="protein sequence ID" value="QNL44291.1"/>
    <property type="molecule type" value="Genomic_DNA"/>
</dbReference>
<keyword evidence="4" id="KW-1185">Reference proteome</keyword>
<feature type="region of interest" description="Disordered" evidence="1">
    <location>
        <begin position="23"/>
        <end position="59"/>
    </location>
</feature>
<evidence type="ECO:0008006" key="5">
    <source>
        <dbReference type="Google" id="ProtNLM"/>
    </source>
</evidence>
<sequence>MAKLRILTLLCAAMLLAGCTSNQEPGGTASTSAAVRPTDVGQAAGQDAESAVSGAGEDAGQFPLDDTAFIGEYLDSDGDEPNLEIAKGDDGKYIVQIGIFRLATLSDGIGELTADGMEFTATDPSGDPIRGVITVEDQSAVVTFTESTWEFIETGAVFSYTKSSDRPNIWSAAAG</sequence>
<evidence type="ECO:0000313" key="3">
    <source>
        <dbReference type="EMBL" id="QNL44291.1"/>
    </source>
</evidence>
<dbReference type="RefSeq" id="WP_187332892.1">
    <property type="nucleotide sequence ID" value="NZ_CP060490.1"/>
</dbReference>
<feature type="signal peptide" evidence="2">
    <location>
        <begin position="1"/>
        <end position="22"/>
    </location>
</feature>
<reference evidence="3 4" key="1">
    <citation type="submission" date="2020-08" db="EMBL/GenBank/DDBJ databases">
        <authorList>
            <person name="Liu C."/>
            <person name="Sun Q."/>
        </authorList>
    </citation>
    <scope>NUCLEOTIDE SEQUENCE [LARGE SCALE GENOMIC DNA]</scope>
    <source>
        <strain evidence="3 4">NSJ-62</strain>
    </source>
</reference>